<proteinExistence type="predicted"/>
<evidence type="ECO:0000313" key="1">
    <source>
        <dbReference type="EMBL" id="SDW13553.1"/>
    </source>
</evidence>
<accession>A0A1H2R295</accession>
<dbReference type="AlphaFoldDB" id="A0A1H2R295"/>
<sequence length="70" mass="8104">MGMRTPVIIFNYQRDFRNFFILIKPIYTDFLILSKPDMIDIVNGFWLLNSTCQLGFDNMRSISGSGFCLG</sequence>
<name>A0A1H2R295_9PROT</name>
<organism evidence="1 2">
    <name type="scientific">Nitrosomonas communis</name>
    <dbReference type="NCBI Taxonomy" id="44574"/>
    <lineage>
        <taxon>Bacteria</taxon>
        <taxon>Pseudomonadati</taxon>
        <taxon>Pseudomonadota</taxon>
        <taxon>Betaproteobacteria</taxon>
        <taxon>Nitrosomonadales</taxon>
        <taxon>Nitrosomonadaceae</taxon>
        <taxon>Nitrosomonas</taxon>
    </lineage>
</organism>
<reference evidence="1 2" key="1">
    <citation type="submission" date="2016-10" db="EMBL/GenBank/DDBJ databases">
        <authorList>
            <person name="de Groot N.N."/>
        </authorList>
    </citation>
    <scope>NUCLEOTIDE SEQUENCE [LARGE SCALE GENOMIC DNA]</scope>
    <source>
        <strain evidence="1 2">Nm110</strain>
    </source>
</reference>
<evidence type="ECO:0000313" key="2">
    <source>
        <dbReference type="Proteomes" id="UP000183454"/>
    </source>
</evidence>
<protein>
    <submittedName>
        <fullName evidence="1">Uncharacterized protein</fullName>
    </submittedName>
</protein>
<gene>
    <name evidence="1" type="ORF">SAMN05421882_1003116</name>
</gene>
<dbReference type="Proteomes" id="UP000183454">
    <property type="component" value="Unassembled WGS sequence"/>
</dbReference>
<dbReference type="EMBL" id="FNNH01000003">
    <property type="protein sequence ID" value="SDW13553.1"/>
    <property type="molecule type" value="Genomic_DNA"/>
</dbReference>